<keyword evidence="4" id="KW-1185">Reference proteome</keyword>
<dbReference type="SUPFAM" id="SSF54106">
    <property type="entry name" value="LysM domain"/>
    <property type="match status" value="1"/>
</dbReference>
<dbReference type="RefSeq" id="WP_148972315.1">
    <property type="nucleotide sequence ID" value="NZ_CP043314.1"/>
</dbReference>
<dbReference type="Proteomes" id="UP000324924">
    <property type="component" value="Chromosome"/>
</dbReference>
<feature type="region of interest" description="Disordered" evidence="1">
    <location>
        <begin position="191"/>
        <end position="226"/>
    </location>
</feature>
<dbReference type="OrthoDB" id="9795421at2"/>
<evidence type="ECO:0000313" key="3">
    <source>
        <dbReference type="EMBL" id="QEK39192.1"/>
    </source>
</evidence>
<dbReference type="SUPFAM" id="SSF51261">
    <property type="entry name" value="Duplicated hybrid motif"/>
    <property type="match status" value="1"/>
</dbReference>
<feature type="compositionally biased region" description="Basic and acidic residues" evidence="1">
    <location>
        <begin position="121"/>
        <end position="139"/>
    </location>
</feature>
<dbReference type="KEGG" id="nabu:FZC36_01990"/>
<dbReference type="Gene3D" id="2.70.70.10">
    <property type="entry name" value="Glucose Permease (Domain IIA)"/>
    <property type="match status" value="1"/>
</dbReference>
<dbReference type="InterPro" id="IPR018392">
    <property type="entry name" value="LysM"/>
</dbReference>
<organism evidence="3 4">
    <name type="scientific">Candidatus Nesciobacter abundans</name>
    <dbReference type="NCBI Taxonomy" id="2601668"/>
    <lineage>
        <taxon>Bacteria</taxon>
        <taxon>Pseudomonadati</taxon>
        <taxon>Pseudomonadota</taxon>
        <taxon>Alphaproteobacteria</taxon>
        <taxon>Holosporales</taxon>
        <taxon>Holosporaceae</taxon>
        <taxon>Candidatus Nesciobacter</taxon>
    </lineage>
</organism>
<evidence type="ECO:0000313" key="4">
    <source>
        <dbReference type="Proteomes" id="UP000324924"/>
    </source>
</evidence>
<dbReference type="InterPro" id="IPR011055">
    <property type="entry name" value="Dup_hybrid_motif"/>
</dbReference>
<feature type="region of interest" description="Disordered" evidence="1">
    <location>
        <begin position="88"/>
        <end position="152"/>
    </location>
</feature>
<gene>
    <name evidence="3" type="ORF">FZC36_01990</name>
</gene>
<dbReference type="Pfam" id="PF01476">
    <property type="entry name" value="LysM"/>
    <property type="match status" value="1"/>
</dbReference>
<accession>A0A5C0UIF4</accession>
<evidence type="ECO:0000256" key="1">
    <source>
        <dbReference type="SAM" id="MobiDB-lite"/>
    </source>
</evidence>
<reference evidence="3 4" key="1">
    <citation type="submission" date="2019-08" db="EMBL/GenBank/DDBJ databases">
        <title>Highly reduced genomes of protist endosymbionts show evolutionary convergence.</title>
        <authorList>
            <person name="George E."/>
            <person name="Husnik F."/>
            <person name="Tashyreva D."/>
            <person name="Prokopchuk G."/>
            <person name="Horak A."/>
            <person name="Kwong W.K."/>
            <person name="Lukes J."/>
            <person name="Keeling P.J."/>
        </authorList>
    </citation>
    <scope>NUCLEOTIDE SEQUENCE [LARGE SCALE GENOMIC DNA]</scope>
    <source>
        <strain evidence="3">1604HC</strain>
    </source>
</reference>
<dbReference type="Gene3D" id="3.10.350.10">
    <property type="entry name" value="LysM domain"/>
    <property type="match status" value="1"/>
</dbReference>
<dbReference type="EMBL" id="CP043314">
    <property type="protein sequence ID" value="QEK39192.1"/>
    <property type="molecule type" value="Genomic_DNA"/>
</dbReference>
<feature type="compositionally biased region" description="Basic and acidic residues" evidence="1">
    <location>
        <begin position="199"/>
        <end position="226"/>
    </location>
</feature>
<dbReference type="InterPro" id="IPR036779">
    <property type="entry name" value="LysM_dom_sf"/>
</dbReference>
<evidence type="ECO:0000259" key="2">
    <source>
        <dbReference type="SMART" id="SM00257"/>
    </source>
</evidence>
<dbReference type="AlphaFoldDB" id="A0A5C0UIF4"/>
<dbReference type="SMART" id="SM00257">
    <property type="entry name" value="LysM"/>
    <property type="match status" value="1"/>
</dbReference>
<feature type="domain" description="LysM" evidence="2">
    <location>
        <begin position="47"/>
        <end position="90"/>
    </location>
</feature>
<proteinExistence type="predicted"/>
<protein>
    <submittedName>
        <fullName evidence="3">LysM peptidoglycan-binding domain-containing M23 family metallopeptidase</fullName>
    </submittedName>
</protein>
<sequence>MSNKSAKNDICNIKMLKSRTLRIRSLSVFLLSIFLCSCNESEKVRRIYIVKENETIEEVSEKLNVSKKVLVDLNGIDNEYIQEGQVLRYTPKSSDENDLSLSDKNSDSVNKKNKFNSSKTSELDGKESNDSSKESEGSKALDMQSTDLNGKLNVTEESLKSHKDKNNNNILENESQNINKSDLGLLDEKKSKSKSTTLVERDSDLKASEDSKESVQKLKTPKNDNKKNKIEARLNIDSVNDLVSESELDKEISEEFKNFIPQKVKSKIVEKKKSAPKIVFPMKNGNIDSSAPFSTKHGNVREGVYILGSGDVVSSISGVIKFISKSEKDNNQKGVSGYNSGSTIFIEENRGSDQKYLIMYSGLESVFVRKGEILEKGSVIGSSKRKFFYRVWDGKQYINPSVIFA</sequence>
<name>A0A5C0UIF4_9PROT</name>